<dbReference type="STRING" id="1149755.A0A2J6REW7"/>
<dbReference type="SUPFAM" id="SSF69322">
    <property type="entry name" value="Tricorn protease domain 2"/>
    <property type="match status" value="1"/>
</dbReference>
<dbReference type="InterPro" id="IPR052778">
    <property type="entry name" value="Centrosome-WD_assoc"/>
</dbReference>
<name>A0A2J6REW7_HYAVF</name>
<keyword evidence="2" id="KW-1185">Reference proteome</keyword>
<reference evidence="1 2" key="1">
    <citation type="submission" date="2016-04" db="EMBL/GenBank/DDBJ databases">
        <title>A degradative enzymes factory behind the ericoid mycorrhizal symbiosis.</title>
        <authorList>
            <consortium name="DOE Joint Genome Institute"/>
            <person name="Martino E."/>
            <person name="Morin E."/>
            <person name="Grelet G."/>
            <person name="Kuo A."/>
            <person name="Kohler A."/>
            <person name="Daghino S."/>
            <person name="Barry K."/>
            <person name="Choi C."/>
            <person name="Cichocki N."/>
            <person name="Clum A."/>
            <person name="Copeland A."/>
            <person name="Hainaut M."/>
            <person name="Haridas S."/>
            <person name="Labutti K."/>
            <person name="Lindquist E."/>
            <person name="Lipzen A."/>
            <person name="Khouja H.-R."/>
            <person name="Murat C."/>
            <person name="Ohm R."/>
            <person name="Olson A."/>
            <person name="Spatafora J."/>
            <person name="Veneault-Fourrey C."/>
            <person name="Henrissat B."/>
            <person name="Grigoriev I."/>
            <person name="Martin F."/>
            <person name="Perotto S."/>
        </authorList>
    </citation>
    <scope>NUCLEOTIDE SEQUENCE [LARGE SCALE GENOMIC DNA]</scope>
    <source>
        <strain evidence="1 2">F</strain>
    </source>
</reference>
<sequence length="544" mass="59713">MRFSRSLKSSTQSLPSPDGAYIATILPSKLSIRATRSLEITRVISLPPELASSISWFLWSESSNRILLGSSQEIRIVTTTNPNFAANILHPTSGTTKVTFVSFGANDDEILLFSDFGLKLSIFNLATQRSVDINSPKFYNAGVAAKGFSYRPVTSNLALLTRSGGKDVISIHAKVTLDVTRSWWPDTIDAQGISWSADGRWLVVWESASQGHKILVYTADGHLFKTWNGPVPISEEDSDIALGAGIKLFDWSRHGALVAVGDYSRRATILSAPSFTETTSLFHTETVKPAESLQIWQEQIVASQNGGFSREFVAATQAICPPTTGSSPPTNAEPKTGTNFMSFDVSGSLLSTRTEDMPTTIWIWDLGTRILRAVMILHAPIAKATWHPTIDELLMIRCEGEDSRGLIHLWDPSWATPKIIDFAAQIPGGKVIGKTIGRWLNAQSSSPAIFFSDSQDCILASIPGSEDEEVPWQDAEVRGFDIYGQQEESPLNLVPANEKRIYSRVSELMDDGLTGMSGGTDEVEDTFRFRKFVEPDPWSSSTQN</sequence>
<dbReference type="GO" id="GO:1990811">
    <property type="term" value="C:MWP complex"/>
    <property type="evidence" value="ECO:0007669"/>
    <property type="project" value="TreeGrafter"/>
</dbReference>
<proteinExistence type="predicted"/>
<dbReference type="EMBL" id="KZ613950">
    <property type="protein sequence ID" value="PMD37046.1"/>
    <property type="molecule type" value="Genomic_DNA"/>
</dbReference>
<protein>
    <recommendedName>
        <fullName evidence="3">WD40 repeat-like protein</fullName>
    </recommendedName>
</protein>
<dbReference type="Proteomes" id="UP000235786">
    <property type="component" value="Unassembled WGS sequence"/>
</dbReference>
<dbReference type="OrthoDB" id="308690at2759"/>
<organism evidence="1 2">
    <name type="scientific">Hyaloscypha variabilis (strain UAMH 11265 / GT02V1 / F)</name>
    <name type="common">Meliniomyces variabilis</name>
    <dbReference type="NCBI Taxonomy" id="1149755"/>
    <lineage>
        <taxon>Eukaryota</taxon>
        <taxon>Fungi</taxon>
        <taxon>Dikarya</taxon>
        <taxon>Ascomycota</taxon>
        <taxon>Pezizomycotina</taxon>
        <taxon>Leotiomycetes</taxon>
        <taxon>Helotiales</taxon>
        <taxon>Hyaloscyphaceae</taxon>
        <taxon>Hyaloscypha</taxon>
        <taxon>Hyaloscypha variabilis</taxon>
    </lineage>
</organism>
<dbReference type="GO" id="GO:1990810">
    <property type="term" value="P:microtubule anchoring at mitotic spindle pole body"/>
    <property type="evidence" value="ECO:0007669"/>
    <property type="project" value="TreeGrafter"/>
</dbReference>
<dbReference type="Gene3D" id="2.130.10.10">
    <property type="entry name" value="YVTN repeat-like/Quinoprotein amine dehydrogenase"/>
    <property type="match status" value="1"/>
</dbReference>
<accession>A0A2J6REW7</accession>
<evidence type="ECO:0000313" key="1">
    <source>
        <dbReference type="EMBL" id="PMD37046.1"/>
    </source>
</evidence>
<evidence type="ECO:0000313" key="2">
    <source>
        <dbReference type="Proteomes" id="UP000235786"/>
    </source>
</evidence>
<gene>
    <name evidence="1" type="ORF">L207DRAFT_586723</name>
</gene>
<dbReference type="AlphaFoldDB" id="A0A2J6REW7"/>
<dbReference type="PANTHER" id="PTHR16220:SF0">
    <property type="entry name" value="WD REPEAT-CONTAINING PROTEIN WRAP73"/>
    <property type="match status" value="1"/>
</dbReference>
<dbReference type="PANTHER" id="PTHR16220">
    <property type="entry name" value="WD REPEAT PROTEIN 8-RELATED"/>
    <property type="match status" value="1"/>
</dbReference>
<dbReference type="GO" id="GO:0005815">
    <property type="term" value="C:microtubule organizing center"/>
    <property type="evidence" value="ECO:0007669"/>
    <property type="project" value="TreeGrafter"/>
</dbReference>
<dbReference type="InterPro" id="IPR015943">
    <property type="entry name" value="WD40/YVTN_repeat-like_dom_sf"/>
</dbReference>
<evidence type="ECO:0008006" key="3">
    <source>
        <dbReference type="Google" id="ProtNLM"/>
    </source>
</evidence>